<dbReference type="Proteomes" id="UP001607302">
    <property type="component" value="Unassembled WGS sequence"/>
</dbReference>
<gene>
    <name evidence="6" type="ORF">V1478_013106</name>
</gene>
<dbReference type="InterPro" id="IPR042791">
    <property type="entry name" value="CDK5RAP2"/>
</dbReference>
<feature type="coiled-coil region" evidence="3">
    <location>
        <begin position="780"/>
        <end position="807"/>
    </location>
</feature>
<comment type="subcellular location">
    <subcellularLocation>
        <location evidence="1">Cytoplasm</location>
    </subcellularLocation>
</comment>
<feature type="coiled-coil region" evidence="3">
    <location>
        <begin position="1077"/>
        <end position="1235"/>
    </location>
</feature>
<evidence type="ECO:0000313" key="6">
    <source>
        <dbReference type="EMBL" id="KAL2717406.1"/>
    </source>
</evidence>
<dbReference type="PANTHER" id="PTHR46930:SF1">
    <property type="entry name" value="CDK5 REGULATORY SUBUNIT-ASSOCIATED PROTEIN 2"/>
    <property type="match status" value="1"/>
</dbReference>
<feature type="compositionally biased region" description="Basic and acidic residues" evidence="4">
    <location>
        <begin position="540"/>
        <end position="573"/>
    </location>
</feature>
<feature type="coiled-coil region" evidence="3">
    <location>
        <begin position="449"/>
        <end position="479"/>
    </location>
</feature>
<evidence type="ECO:0000313" key="7">
    <source>
        <dbReference type="Proteomes" id="UP001607302"/>
    </source>
</evidence>
<evidence type="ECO:0000256" key="2">
    <source>
        <dbReference type="ARBA" id="ARBA00022490"/>
    </source>
</evidence>
<name>A0ABD2A9X2_VESSQ</name>
<feature type="coiled-coil region" evidence="3">
    <location>
        <begin position="228"/>
        <end position="308"/>
    </location>
</feature>
<keyword evidence="7" id="KW-1185">Reference proteome</keyword>
<keyword evidence="2" id="KW-0963">Cytoplasm</keyword>
<feature type="coiled-coil region" evidence="3">
    <location>
        <begin position="92"/>
        <end position="202"/>
    </location>
</feature>
<protein>
    <submittedName>
        <fullName evidence="6">Interaptin isoform X6</fullName>
    </submittedName>
</protein>
<organism evidence="6 7">
    <name type="scientific">Vespula squamosa</name>
    <name type="common">Southern yellow jacket</name>
    <name type="synonym">Wasp</name>
    <dbReference type="NCBI Taxonomy" id="30214"/>
    <lineage>
        <taxon>Eukaryota</taxon>
        <taxon>Metazoa</taxon>
        <taxon>Ecdysozoa</taxon>
        <taxon>Arthropoda</taxon>
        <taxon>Hexapoda</taxon>
        <taxon>Insecta</taxon>
        <taxon>Pterygota</taxon>
        <taxon>Neoptera</taxon>
        <taxon>Endopterygota</taxon>
        <taxon>Hymenoptera</taxon>
        <taxon>Apocrita</taxon>
        <taxon>Aculeata</taxon>
        <taxon>Vespoidea</taxon>
        <taxon>Vespidae</taxon>
        <taxon>Vespinae</taxon>
        <taxon>Vespula</taxon>
    </lineage>
</organism>
<accession>A0ABD2A9X2</accession>
<feature type="coiled-coil region" evidence="3">
    <location>
        <begin position="508"/>
        <end position="535"/>
    </location>
</feature>
<feature type="region of interest" description="Disordered" evidence="4">
    <location>
        <begin position="57"/>
        <end position="82"/>
    </location>
</feature>
<dbReference type="Pfam" id="PF07989">
    <property type="entry name" value="Cnn_1N"/>
    <property type="match status" value="1"/>
</dbReference>
<proteinExistence type="predicted"/>
<evidence type="ECO:0000256" key="4">
    <source>
        <dbReference type="SAM" id="MobiDB-lite"/>
    </source>
</evidence>
<evidence type="ECO:0000256" key="3">
    <source>
        <dbReference type="SAM" id="Coils"/>
    </source>
</evidence>
<dbReference type="GO" id="GO:0005737">
    <property type="term" value="C:cytoplasm"/>
    <property type="evidence" value="ECO:0007669"/>
    <property type="project" value="UniProtKB-SubCell"/>
</dbReference>
<sequence>MLSKTHQRKMFLGGYVYGNQNQNSPPSPARGSIWGSAYSPFRNTNMPLQDITMSQTLPLTNGTSSKSPGKTSPVSGIEGVPGMASAGVGRTMKEYEDQLGALKKENFNLKLRIYFLEERMGITSADEGAIKKNIELKVEIESLRKELAEKQELLSQAAKAFELIEEQKEVSSRNQAQYEQSLEKERERIVQLEKELEEYRDRATDASVFYKEAFGVTPEKALENVEKLHQMEELVASLEAEVRQISASLEEEREWAQELESERDQFRDRLGAEIQTRENLATERLRDIDELRERVRELEDQVFKKDNIVQQYKSEISEKDRAIKEKNTSLEEKCKAYEEICSVSDRRKRQIDQLRMSIKARDDALTDLNNKHRALLSQFENGYTKRSPVSSPSTVSPFIESVSPRLAQKLTCLQGSTNNDSAVFERETNKERFIKVKSPTTTMITSIDEMETKELTKELEEKDQELKRQEEEKKQLILKLCNLQKHVEVTDQNFKKMEGEHQKAVKMIQGFMERQQQMEDKITRKERKIAELEAILNRSSGHEDGKATRRRDGSARKDYNVEITDNPERDDSNQQRFEEMEAKINDLRDQIETIKAEKHRLEKQIQVESEELQERLNDKDQRIESLEIEKNTMKEELQDKIIELHKLKETIVETPTNEFFESSEQQKLIRELHSRNAEIVEKNQKIEQLTKELQVKTQNLQKLVNTELWSKNKEIAKLHNHMTASNQLDRSRSKTDISQESASTHLATLIKELNEIGIKVSFTNEVIQLNYVNGNESIDVKTLIEYVQKLVEKKNELEKEVDYLNWLKLVTKPDIAAEIDECENESERTRRYCELLRAHLKDLVKLMKDILKNANHVDAISREHNKIVLDVLLSSNIFSDDFAQVLEGMTKNVMTFCTKKSIENNEKTDSAVKKSYSENILDLTKNHTTTQSDSEAFSEPDRIVSMARIGLQETQHKSMNRSRFSKHTKTFSDSEDSMDYIPYHKTYQDDLHDLDANHHIQELKETNNLLYSELSALRNDLTTKVSYDIIFDEKLVPLILKLEKSQKVCERLQSSLEKRIHECHALRRESKQNSIRKAQLEKKIVDVESMVAEMTKQKAELLQYKENTEKKTAEMLMALKRENDRLRSKIKMMEEDNETAKAKISALTKELDHLTLLHSQILVENTKLTNEKLRLEQEVRKTDNRYDMAVRLMQDKFNKEISDLNQINDSHRARVEELEATNKELRRHVAVCEASDSAPSSSGVSSIPTDTTLKQTCEDIIQEYQTYNPSQYWQPINYQTLGGRSKSSCSPDLGIESDAAVTTVRPLQDTLKITESMTNLLSDDDNGNRNTATREVDSDSPLPIEAILAGHKYSLDEIEALKQENEMLKRRLMKTRRALEDTFQHLSTSNKNKKNVEKAITKQLMITKSILKKTRTYDEPLEN</sequence>
<feature type="region of interest" description="Disordered" evidence="4">
    <location>
        <begin position="536"/>
        <end position="573"/>
    </location>
</feature>
<evidence type="ECO:0000259" key="5">
    <source>
        <dbReference type="Pfam" id="PF07989"/>
    </source>
</evidence>
<feature type="coiled-coil region" evidence="3">
    <location>
        <begin position="1351"/>
        <end position="1378"/>
    </location>
</feature>
<feature type="domain" description="Centrosomin N-terminal motif 1" evidence="5">
    <location>
        <begin position="91"/>
        <end position="162"/>
    </location>
</feature>
<reference evidence="6 7" key="1">
    <citation type="journal article" date="2024" name="Ann. Entomol. Soc. Am.">
        <title>Genomic analyses of the southern and eastern yellowjacket wasps (Hymenoptera: Vespidae) reveal evolutionary signatures of social life.</title>
        <authorList>
            <person name="Catto M.A."/>
            <person name="Caine P.B."/>
            <person name="Orr S.E."/>
            <person name="Hunt B.G."/>
            <person name="Goodisman M.A.D."/>
        </authorList>
    </citation>
    <scope>NUCLEOTIDE SEQUENCE [LARGE SCALE GENOMIC DNA]</scope>
    <source>
        <strain evidence="6">233</strain>
        <tissue evidence="6">Head and thorax</tissue>
    </source>
</reference>
<dbReference type="InterPro" id="IPR012943">
    <property type="entry name" value="Cnn_1N"/>
</dbReference>
<comment type="caution">
    <text evidence="6">The sequence shown here is derived from an EMBL/GenBank/DDBJ whole genome shotgun (WGS) entry which is preliminary data.</text>
</comment>
<dbReference type="PANTHER" id="PTHR46930">
    <property type="entry name" value="CDK5 REGULATORY SUBUNIT-ASSOCIATED PROTEIN 2"/>
    <property type="match status" value="1"/>
</dbReference>
<dbReference type="EMBL" id="JAUDFV010000153">
    <property type="protein sequence ID" value="KAL2717406.1"/>
    <property type="molecule type" value="Genomic_DNA"/>
</dbReference>
<evidence type="ECO:0000256" key="1">
    <source>
        <dbReference type="ARBA" id="ARBA00004496"/>
    </source>
</evidence>
<feature type="compositionally biased region" description="Polar residues" evidence="4">
    <location>
        <begin position="57"/>
        <end position="74"/>
    </location>
</feature>
<keyword evidence="3" id="KW-0175">Coiled coil</keyword>